<dbReference type="GO" id="GO:0015920">
    <property type="term" value="P:lipopolysaccharide transport"/>
    <property type="evidence" value="ECO:0007669"/>
    <property type="project" value="TreeGrafter"/>
</dbReference>
<dbReference type="AlphaFoldDB" id="A0A073CCF8"/>
<proteinExistence type="predicted"/>
<keyword evidence="4 6" id="KW-1133">Transmembrane helix</keyword>
<feature type="transmembrane region" description="Helical" evidence="6">
    <location>
        <begin position="79"/>
        <end position="97"/>
    </location>
</feature>
<keyword evidence="2" id="KW-1003">Cell membrane</keyword>
<feature type="transmembrane region" description="Helical" evidence="6">
    <location>
        <begin position="118"/>
        <end position="136"/>
    </location>
</feature>
<evidence type="ECO:0000256" key="1">
    <source>
        <dbReference type="ARBA" id="ARBA00004651"/>
    </source>
</evidence>
<feature type="transmembrane region" description="Helical" evidence="6">
    <location>
        <begin position="30"/>
        <end position="52"/>
    </location>
</feature>
<keyword evidence="5 6" id="KW-0472">Membrane</keyword>
<protein>
    <recommendedName>
        <fullName evidence="9">Permease</fullName>
    </recommendedName>
</protein>
<evidence type="ECO:0000256" key="3">
    <source>
        <dbReference type="ARBA" id="ARBA00022692"/>
    </source>
</evidence>
<dbReference type="eggNOG" id="COG0795">
    <property type="taxonomic scope" value="Bacteria"/>
</dbReference>
<accession>A0A073CCF8</accession>
<dbReference type="GeneID" id="77286874"/>
<evidence type="ECO:0000256" key="6">
    <source>
        <dbReference type="SAM" id="Phobius"/>
    </source>
</evidence>
<gene>
    <name evidence="7" type="ORF">A19Y_0611</name>
</gene>
<feature type="transmembrane region" description="Helical" evidence="6">
    <location>
        <begin position="366"/>
        <end position="388"/>
    </location>
</feature>
<dbReference type="EMBL" id="CM002803">
    <property type="protein sequence ID" value="KEI65791.1"/>
    <property type="molecule type" value="Genomic_DNA"/>
</dbReference>
<evidence type="ECO:0000313" key="8">
    <source>
        <dbReference type="Proteomes" id="UP000027395"/>
    </source>
</evidence>
<dbReference type="HOGENOM" id="CLU_028799_3_1_3"/>
<dbReference type="Pfam" id="PF03739">
    <property type="entry name" value="LptF_LptG"/>
    <property type="match status" value="1"/>
</dbReference>
<feature type="transmembrane region" description="Helical" evidence="6">
    <location>
        <begin position="311"/>
        <end position="328"/>
    </location>
</feature>
<evidence type="ECO:0000256" key="5">
    <source>
        <dbReference type="ARBA" id="ARBA00023136"/>
    </source>
</evidence>
<dbReference type="GO" id="GO:0043190">
    <property type="term" value="C:ATP-binding cassette (ABC) transporter complex"/>
    <property type="evidence" value="ECO:0007669"/>
    <property type="project" value="TreeGrafter"/>
</dbReference>
<comment type="subcellular location">
    <subcellularLocation>
        <location evidence="1">Cell membrane</location>
        <topology evidence="1">Multi-pass membrane protein</topology>
    </subcellularLocation>
</comment>
<dbReference type="PATRIC" id="fig|388467.6.peg.553"/>
<keyword evidence="8" id="KW-1185">Reference proteome</keyword>
<evidence type="ECO:0000256" key="4">
    <source>
        <dbReference type="ARBA" id="ARBA00022989"/>
    </source>
</evidence>
<dbReference type="PANTHER" id="PTHR33529">
    <property type="entry name" value="SLR0882 PROTEIN-RELATED"/>
    <property type="match status" value="1"/>
</dbReference>
<feature type="transmembrane region" description="Helical" evidence="6">
    <location>
        <begin position="340"/>
        <end position="360"/>
    </location>
</feature>
<sequence>MKITFDQSFISGKFLPPYLSILDRYLIQELVPPFVFGVGLFSSVALTVGTVFDLVRQVAESGLAVGIAVEVFLLKMPEFIVLAFPMAMILSTLMVYGRLSSDSELIALKSCGISIYRLLVPTLIFSLMITGLTFWFNEVIVPAANYKASVTYEQALNEGNLPVQEDNIFYPEYEKIKIEGTDKKFSRLVRLFYAQRFDKGKMLEVTILDLSQPELTQIISSKSANWNFSANTWDFFNGTVYIVNPDGSYRNIVRFDHKQIQLSRTPLDLASRKRGFDEMNIAQARDYLKLMKLSGDQQKIVKTQVRIQQKYALPFSCIVFALLGVALGSRPQSTSRATSFGISVIVIFGYYLLSFITGALGQKEIMTPFFAAWLPTFLGIGIASFLLVRSSK</sequence>
<evidence type="ECO:0008006" key="9">
    <source>
        <dbReference type="Google" id="ProtNLM"/>
    </source>
</evidence>
<dbReference type="RefSeq" id="WP_042151933.1">
    <property type="nucleotide sequence ID" value="NZ_CM002803.1"/>
</dbReference>
<dbReference type="PANTHER" id="PTHR33529:SF6">
    <property type="entry name" value="YJGP_YJGQ FAMILY PERMEASE"/>
    <property type="match status" value="1"/>
</dbReference>
<evidence type="ECO:0000256" key="2">
    <source>
        <dbReference type="ARBA" id="ARBA00022475"/>
    </source>
</evidence>
<dbReference type="STRING" id="388467.A19Y_0611"/>
<keyword evidence="3 6" id="KW-0812">Transmembrane</keyword>
<evidence type="ECO:0000313" key="7">
    <source>
        <dbReference type="EMBL" id="KEI65791.1"/>
    </source>
</evidence>
<dbReference type="Proteomes" id="UP000027395">
    <property type="component" value="Chromosome"/>
</dbReference>
<dbReference type="InterPro" id="IPR005495">
    <property type="entry name" value="LptG/LptF_permease"/>
</dbReference>
<name>A0A073CCF8_PLAA1</name>
<reference evidence="7 8" key="1">
    <citation type="journal article" date="2014" name="Appl. Environ. Microbiol.">
        <title>Elucidation of insertion elements encoded on plasmids and in vitro construction of shuttle vectors from the toxic cyanobacterium Planktothrix.</title>
        <authorList>
            <person name="Christiansen G."/>
            <person name="Goesmann A."/>
            <person name="Kurmayer R."/>
        </authorList>
    </citation>
    <scope>NUCLEOTIDE SEQUENCE [LARGE SCALE GENOMIC DNA]</scope>
    <source>
        <strain evidence="7 8">NIVA-CYA 126/8</strain>
    </source>
</reference>
<organism evidence="7 8">
    <name type="scientific">Planktothrix agardhii (strain NIVA-CYA 126/8)</name>
    <dbReference type="NCBI Taxonomy" id="388467"/>
    <lineage>
        <taxon>Bacteria</taxon>
        <taxon>Bacillati</taxon>
        <taxon>Cyanobacteriota</taxon>
        <taxon>Cyanophyceae</taxon>
        <taxon>Oscillatoriophycideae</taxon>
        <taxon>Oscillatoriales</taxon>
        <taxon>Microcoleaceae</taxon>
        <taxon>Planktothrix</taxon>
    </lineage>
</organism>